<accession>A0A2H4SSZ1</accession>
<feature type="region of interest" description="Disordered" evidence="1">
    <location>
        <begin position="1"/>
        <end position="43"/>
    </location>
</feature>
<dbReference type="AlphaFoldDB" id="A0A2H4SSZ1"/>
<dbReference type="OrthoDB" id="4868839at2759"/>
<dbReference type="Proteomes" id="UP000323067">
    <property type="component" value="Chromosome iii"/>
</dbReference>
<evidence type="ECO:0000256" key="1">
    <source>
        <dbReference type="SAM" id="MobiDB-lite"/>
    </source>
</evidence>
<dbReference type="VEuPathDB" id="FungiDB:A9K55_001291"/>
<dbReference type="VEuPathDB" id="FungiDB:CCM_08352"/>
<organism evidence="2 3">
    <name type="scientific">Cordyceps militaris</name>
    <name type="common">Caterpillar fungus</name>
    <name type="synonym">Clavaria militaris</name>
    <dbReference type="NCBI Taxonomy" id="73501"/>
    <lineage>
        <taxon>Eukaryota</taxon>
        <taxon>Fungi</taxon>
        <taxon>Dikarya</taxon>
        <taxon>Ascomycota</taxon>
        <taxon>Pezizomycotina</taxon>
        <taxon>Sordariomycetes</taxon>
        <taxon>Hypocreomycetidae</taxon>
        <taxon>Hypocreales</taxon>
        <taxon>Cordycipitaceae</taxon>
        <taxon>Cordyceps</taxon>
    </lineage>
</organism>
<name>A0A2H4SSZ1_CORMI</name>
<evidence type="ECO:0000313" key="3">
    <source>
        <dbReference type="Proteomes" id="UP000323067"/>
    </source>
</evidence>
<evidence type="ECO:0000313" key="2">
    <source>
        <dbReference type="EMBL" id="ATY66221.1"/>
    </source>
</evidence>
<gene>
    <name evidence="2" type="ORF">A9K55_001291</name>
</gene>
<feature type="compositionally biased region" description="Polar residues" evidence="1">
    <location>
        <begin position="11"/>
        <end position="30"/>
    </location>
</feature>
<dbReference type="EMBL" id="CP023326">
    <property type="protein sequence ID" value="ATY66221.1"/>
    <property type="molecule type" value="Genomic_DNA"/>
</dbReference>
<sequence>MAPFCPMIQLREQSSQKPPRPDFSSSSVLHQFQCPKPRPRPPTIPTNFIQNVVGPLNKFKEARITADGLTKFRVTLTPMDFETGKVDSRCRKLLNLSCTREIETFTRKAQPWIGYDGLTCFDNFLPERYITDNPHPRNYHRTAQEFATILNVWATNSMYQTFKASLLGQTSWNEHSDAPAARWLGVRATDDYIWYPNAVYHNFEMNTRDDEPRAADPEKPHAMCYVVDSTPFLEDGSLRTSELKTIILIAVYNHVKPEYNHLDSFGVTAISFWDRDVRIVQGLVNFRTWDVDVRLTKVQRFHTGFRGADGSIDVRFLTLLAYNSADVLPLLKY</sequence>
<protein>
    <submittedName>
        <fullName evidence="2">Uncharacterized protein</fullName>
    </submittedName>
</protein>
<reference evidence="2 3" key="1">
    <citation type="journal article" date="2017" name="BMC Genomics">
        <title>Chromosome level assembly and secondary metabolite potential of the parasitic fungus Cordyceps militaris.</title>
        <authorList>
            <person name="Kramer G.J."/>
            <person name="Nodwell J.R."/>
        </authorList>
    </citation>
    <scope>NUCLEOTIDE SEQUENCE [LARGE SCALE GENOMIC DNA]</scope>
    <source>
        <strain evidence="2 3">ATCC 34164</strain>
    </source>
</reference>
<proteinExistence type="predicted"/>